<keyword evidence="2" id="KW-1185">Reference proteome</keyword>
<evidence type="ECO:0000313" key="2">
    <source>
        <dbReference type="Proteomes" id="UP000267469"/>
    </source>
</evidence>
<dbReference type="AlphaFoldDB" id="A0A3N0E547"/>
<name>A0A3N0E547_SINP1</name>
<dbReference type="EMBL" id="RJTM01000108">
    <property type="protein sequence ID" value="RNL82972.1"/>
    <property type="molecule type" value="Genomic_DNA"/>
</dbReference>
<comment type="caution">
    <text evidence="1">The sequence shown here is derived from an EMBL/GenBank/DDBJ whole genome shotgun (WGS) entry which is preliminary data.</text>
</comment>
<evidence type="ECO:0000313" key="1">
    <source>
        <dbReference type="EMBL" id="RNL82972.1"/>
    </source>
</evidence>
<dbReference type="Proteomes" id="UP000267469">
    <property type="component" value="Unassembled WGS sequence"/>
</dbReference>
<sequence>MRLQLKRLGKKKVKTVVFPVEKYPETLSGLIEQCVISEVKRYNNERTEILLSPFLAPSEIQERSGEGKIGFGNIYNTTPADTDKAIESAMLAFKDGLFLVFVDDEEIIAPDQPLQLSHNSTITFIRMTFLAGTYW</sequence>
<organism evidence="1 2">
    <name type="scientific">Sinomicrobium pectinilyticum</name>
    <dbReference type="NCBI Taxonomy" id="1084421"/>
    <lineage>
        <taxon>Bacteria</taxon>
        <taxon>Pseudomonadati</taxon>
        <taxon>Bacteroidota</taxon>
        <taxon>Flavobacteriia</taxon>
        <taxon>Flavobacteriales</taxon>
        <taxon>Flavobacteriaceae</taxon>
        <taxon>Sinomicrobium</taxon>
    </lineage>
</organism>
<reference evidence="1 2" key="1">
    <citation type="submission" date="2018-10" db="EMBL/GenBank/DDBJ databases">
        <title>Sinomicrobium pectinilyticum sp. nov., a pectinase-producing bacterium isolated from alkaline and saline soil, and emended description of the genus Sinomicrobium.</title>
        <authorList>
            <person name="Cheng B."/>
            <person name="Li C."/>
            <person name="Lai Q."/>
            <person name="Du M."/>
            <person name="Shao Z."/>
            <person name="Xu P."/>
            <person name="Yang C."/>
        </authorList>
    </citation>
    <scope>NUCLEOTIDE SEQUENCE [LARGE SCALE GENOMIC DNA]</scope>
    <source>
        <strain evidence="1 2">5DNS001</strain>
    </source>
</reference>
<accession>A0A3N0E547</accession>
<proteinExistence type="predicted"/>
<protein>
    <submittedName>
        <fullName evidence="1">Uncharacterized protein</fullName>
    </submittedName>
</protein>
<dbReference type="OrthoDB" id="9808343at2"/>
<gene>
    <name evidence="1" type="ORF">ED312_15980</name>
</gene>